<comment type="caution">
    <text evidence="9">The sequence shown here is derived from an EMBL/GenBank/DDBJ whole genome shotgun (WGS) entry which is preliminary data.</text>
</comment>
<accession>A0A8H3FH99</accession>
<evidence type="ECO:0000313" key="10">
    <source>
        <dbReference type="Proteomes" id="UP000664203"/>
    </source>
</evidence>
<dbReference type="EMBL" id="CAJPDR010000159">
    <property type="protein sequence ID" value="CAF9922727.1"/>
    <property type="molecule type" value="Genomic_DNA"/>
</dbReference>
<feature type="transmembrane region" description="Helical" evidence="7">
    <location>
        <begin position="145"/>
        <end position="162"/>
    </location>
</feature>
<keyword evidence="4 7" id="KW-0812">Transmembrane</keyword>
<reference evidence="9" key="1">
    <citation type="submission" date="2021-03" db="EMBL/GenBank/DDBJ databases">
        <authorList>
            <person name="Tagirdzhanova G."/>
        </authorList>
    </citation>
    <scope>NUCLEOTIDE SEQUENCE</scope>
</reference>
<sequence length="238" mass="26068">INLVIAAVFAPVLLLYTPSVDPQPKKPMRQRASSFDYVGAFLIVAAFAFGTTGLSFGGSEYAWGSATIIVTLVLSVVLFCLFGIQQSFCLATSFEHRLLPVQYFRNRTLILMFLESAQVGSSIFIPIYFIPLFFQFTKGDRALDAAVRLLPFIFFLVFFSLANGGVMGKEGHYMPWYIIANVLIILGSALMYTVNENTSTANIYGYSIILATGAGCIMQASFIVAQAIVPRIEMSAGK</sequence>
<keyword evidence="5 7" id="KW-1133">Transmembrane helix</keyword>
<feature type="non-terminal residue" evidence="9">
    <location>
        <position position="238"/>
    </location>
</feature>
<dbReference type="PANTHER" id="PTHR23501">
    <property type="entry name" value="MAJOR FACILITATOR SUPERFAMILY"/>
    <property type="match status" value="1"/>
</dbReference>
<organism evidence="9 10">
    <name type="scientific">Alectoria fallacina</name>
    <dbReference type="NCBI Taxonomy" id="1903189"/>
    <lineage>
        <taxon>Eukaryota</taxon>
        <taxon>Fungi</taxon>
        <taxon>Dikarya</taxon>
        <taxon>Ascomycota</taxon>
        <taxon>Pezizomycotina</taxon>
        <taxon>Lecanoromycetes</taxon>
        <taxon>OSLEUM clade</taxon>
        <taxon>Lecanoromycetidae</taxon>
        <taxon>Lecanorales</taxon>
        <taxon>Lecanorineae</taxon>
        <taxon>Parmeliaceae</taxon>
        <taxon>Alectoria</taxon>
    </lineage>
</organism>
<name>A0A8H3FH99_9LECA</name>
<feature type="chain" id="PRO_5034393030" evidence="8">
    <location>
        <begin position="23"/>
        <end position="238"/>
    </location>
</feature>
<feature type="transmembrane region" description="Helical" evidence="7">
    <location>
        <begin position="174"/>
        <end position="194"/>
    </location>
</feature>
<evidence type="ECO:0000256" key="5">
    <source>
        <dbReference type="ARBA" id="ARBA00022989"/>
    </source>
</evidence>
<comment type="similarity">
    <text evidence="2">Belongs to the major facilitator superfamily. TCR/Tet family.</text>
</comment>
<keyword evidence="8" id="KW-0732">Signal</keyword>
<evidence type="ECO:0000256" key="1">
    <source>
        <dbReference type="ARBA" id="ARBA00004141"/>
    </source>
</evidence>
<evidence type="ECO:0000256" key="8">
    <source>
        <dbReference type="SAM" id="SignalP"/>
    </source>
</evidence>
<dbReference type="PANTHER" id="PTHR23501:SF12">
    <property type="entry name" value="MAJOR FACILITATOR SUPERFAMILY (MFS) PROFILE DOMAIN-CONTAINING PROTEIN-RELATED"/>
    <property type="match status" value="1"/>
</dbReference>
<dbReference type="OrthoDB" id="10021397at2759"/>
<feature type="transmembrane region" description="Helical" evidence="7">
    <location>
        <begin position="206"/>
        <end position="229"/>
    </location>
</feature>
<evidence type="ECO:0000313" key="9">
    <source>
        <dbReference type="EMBL" id="CAF9922727.1"/>
    </source>
</evidence>
<feature type="signal peptide" evidence="8">
    <location>
        <begin position="1"/>
        <end position="22"/>
    </location>
</feature>
<evidence type="ECO:0000256" key="3">
    <source>
        <dbReference type="ARBA" id="ARBA00022448"/>
    </source>
</evidence>
<dbReference type="GO" id="GO:0005886">
    <property type="term" value="C:plasma membrane"/>
    <property type="evidence" value="ECO:0007669"/>
    <property type="project" value="TreeGrafter"/>
</dbReference>
<keyword evidence="6 7" id="KW-0472">Membrane</keyword>
<feature type="transmembrane region" description="Helical" evidence="7">
    <location>
        <begin position="108"/>
        <end position="133"/>
    </location>
</feature>
<dbReference type="Proteomes" id="UP000664203">
    <property type="component" value="Unassembled WGS sequence"/>
</dbReference>
<keyword evidence="3" id="KW-0813">Transport</keyword>
<comment type="subcellular location">
    <subcellularLocation>
        <location evidence="1">Membrane</location>
        <topology evidence="1">Multi-pass membrane protein</topology>
    </subcellularLocation>
</comment>
<evidence type="ECO:0000256" key="6">
    <source>
        <dbReference type="ARBA" id="ARBA00023136"/>
    </source>
</evidence>
<evidence type="ECO:0000256" key="4">
    <source>
        <dbReference type="ARBA" id="ARBA00022692"/>
    </source>
</evidence>
<dbReference type="GO" id="GO:0022857">
    <property type="term" value="F:transmembrane transporter activity"/>
    <property type="evidence" value="ECO:0007669"/>
    <property type="project" value="TreeGrafter"/>
</dbReference>
<gene>
    <name evidence="9" type="ORF">ALECFALPRED_002155</name>
</gene>
<proteinExistence type="inferred from homology"/>
<evidence type="ECO:0000256" key="7">
    <source>
        <dbReference type="SAM" id="Phobius"/>
    </source>
</evidence>
<feature type="non-terminal residue" evidence="9">
    <location>
        <position position="1"/>
    </location>
</feature>
<feature type="transmembrane region" description="Helical" evidence="7">
    <location>
        <begin position="68"/>
        <end position="88"/>
    </location>
</feature>
<dbReference type="AlphaFoldDB" id="A0A8H3FH99"/>
<feature type="transmembrane region" description="Helical" evidence="7">
    <location>
        <begin position="38"/>
        <end position="56"/>
    </location>
</feature>
<protein>
    <submittedName>
        <fullName evidence="9">Uncharacterized protein</fullName>
    </submittedName>
</protein>
<dbReference type="SUPFAM" id="SSF103473">
    <property type="entry name" value="MFS general substrate transporter"/>
    <property type="match status" value="1"/>
</dbReference>
<keyword evidence="10" id="KW-1185">Reference proteome</keyword>
<evidence type="ECO:0000256" key="2">
    <source>
        <dbReference type="ARBA" id="ARBA00007520"/>
    </source>
</evidence>
<dbReference type="InterPro" id="IPR036259">
    <property type="entry name" value="MFS_trans_sf"/>
</dbReference>